<evidence type="ECO:0008006" key="3">
    <source>
        <dbReference type="Google" id="ProtNLM"/>
    </source>
</evidence>
<keyword evidence="2" id="KW-1185">Reference proteome</keyword>
<dbReference type="EMBL" id="JAVDVI010000006">
    <property type="protein sequence ID" value="MDR6967815.1"/>
    <property type="molecule type" value="Genomic_DNA"/>
</dbReference>
<dbReference type="RefSeq" id="WP_310026132.1">
    <property type="nucleotide sequence ID" value="NZ_JAVDVI010000006.1"/>
</dbReference>
<organism evidence="1 2">
    <name type="scientific">Flavobacterium arsenatis</name>
    <dbReference type="NCBI Taxonomy" id="1484332"/>
    <lineage>
        <taxon>Bacteria</taxon>
        <taxon>Pseudomonadati</taxon>
        <taxon>Bacteroidota</taxon>
        <taxon>Flavobacteriia</taxon>
        <taxon>Flavobacteriales</taxon>
        <taxon>Flavobacteriaceae</taxon>
        <taxon>Flavobacterium</taxon>
    </lineage>
</organism>
<accession>A0ABU1TPC4</accession>
<reference evidence="1 2" key="1">
    <citation type="submission" date="2023-07" db="EMBL/GenBank/DDBJ databases">
        <title>Sorghum-associated microbial communities from plants grown in Nebraska, USA.</title>
        <authorList>
            <person name="Schachtman D."/>
        </authorList>
    </citation>
    <scope>NUCLEOTIDE SEQUENCE [LARGE SCALE GENOMIC DNA]</scope>
    <source>
        <strain evidence="1 2">3773</strain>
    </source>
</reference>
<dbReference type="Proteomes" id="UP001255185">
    <property type="component" value="Unassembled WGS sequence"/>
</dbReference>
<comment type="caution">
    <text evidence="1">The sequence shown here is derived from an EMBL/GenBank/DDBJ whole genome shotgun (WGS) entry which is preliminary data.</text>
</comment>
<name>A0ABU1TPC4_9FLAO</name>
<evidence type="ECO:0000313" key="2">
    <source>
        <dbReference type="Proteomes" id="UP001255185"/>
    </source>
</evidence>
<proteinExistence type="predicted"/>
<protein>
    <recommendedName>
        <fullName evidence="3">Phage antirepressor protein</fullName>
    </recommendedName>
</protein>
<evidence type="ECO:0000313" key="1">
    <source>
        <dbReference type="EMBL" id="MDR6967815.1"/>
    </source>
</evidence>
<sequence length="74" mass="8575">MNKSLKLGILLKDATIHKVQFDKEWFFHLKDVAGYLGEDLSEVEFIHLPFTIDEEVIEAKCATLEDIERGRKVI</sequence>
<gene>
    <name evidence="1" type="ORF">J2X31_001827</name>
</gene>